<organism evidence="2">
    <name type="scientific">marine sediment metagenome</name>
    <dbReference type="NCBI Taxonomy" id="412755"/>
    <lineage>
        <taxon>unclassified sequences</taxon>
        <taxon>metagenomes</taxon>
        <taxon>ecological metagenomes</taxon>
    </lineage>
</organism>
<feature type="domain" description="NTP pyrophosphohydrolase MazG-like" evidence="1">
    <location>
        <begin position="6"/>
        <end position="42"/>
    </location>
</feature>
<accession>X1H6E0</accession>
<name>X1H6E0_9ZZZZ</name>
<dbReference type="EMBL" id="BARU01026700">
    <property type="protein sequence ID" value="GAH65751.1"/>
    <property type="molecule type" value="Genomic_DNA"/>
</dbReference>
<comment type="caution">
    <text evidence="2">The sequence shown here is derived from an EMBL/GenBank/DDBJ whole genome shotgun (WGS) entry which is preliminary data.</text>
</comment>
<protein>
    <recommendedName>
        <fullName evidence="1">NTP pyrophosphohydrolase MazG-like domain-containing protein</fullName>
    </recommendedName>
</protein>
<feature type="non-terminal residue" evidence="2">
    <location>
        <position position="1"/>
    </location>
</feature>
<dbReference type="Pfam" id="PF03819">
    <property type="entry name" value="MazG"/>
    <property type="match status" value="1"/>
</dbReference>
<dbReference type="Gene3D" id="1.10.287.1080">
    <property type="entry name" value="MazG-like"/>
    <property type="match status" value="1"/>
</dbReference>
<dbReference type="AlphaFoldDB" id="X1H6E0"/>
<dbReference type="SUPFAM" id="SSF101386">
    <property type="entry name" value="all-alpha NTP pyrophosphatases"/>
    <property type="match status" value="1"/>
</dbReference>
<reference evidence="2" key="1">
    <citation type="journal article" date="2014" name="Front. Microbiol.">
        <title>High frequency of phylogenetically diverse reductive dehalogenase-homologous genes in deep subseafloor sedimentary metagenomes.</title>
        <authorList>
            <person name="Kawai M."/>
            <person name="Futagami T."/>
            <person name="Toyoda A."/>
            <person name="Takaki Y."/>
            <person name="Nishi S."/>
            <person name="Hori S."/>
            <person name="Arai W."/>
            <person name="Tsubouchi T."/>
            <person name="Morono Y."/>
            <person name="Uchiyama I."/>
            <person name="Ito T."/>
            <person name="Fujiyama A."/>
            <person name="Inagaki F."/>
            <person name="Takami H."/>
        </authorList>
    </citation>
    <scope>NUCLEOTIDE SEQUENCE</scope>
    <source>
        <strain evidence="2">Expedition CK06-06</strain>
    </source>
</reference>
<sequence>KENGKLIEEVDELSEALHANDQEQFVAELKDIVVAALFSLASIHDNTHDG</sequence>
<proteinExistence type="predicted"/>
<dbReference type="InterPro" id="IPR004518">
    <property type="entry name" value="MazG-like_dom"/>
</dbReference>
<evidence type="ECO:0000313" key="2">
    <source>
        <dbReference type="EMBL" id="GAH65751.1"/>
    </source>
</evidence>
<gene>
    <name evidence="2" type="ORF">S03H2_42851</name>
</gene>
<evidence type="ECO:0000259" key="1">
    <source>
        <dbReference type="Pfam" id="PF03819"/>
    </source>
</evidence>